<gene>
    <name evidence="2" type="ORF">PDE_00433</name>
</gene>
<proteinExistence type="predicted"/>
<evidence type="ECO:0000313" key="3">
    <source>
        <dbReference type="Proteomes" id="UP000019376"/>
    </source>
</evidence>
<evidence type="ECO:0000313" key="2">
    <source>
        <dbReference type="EMBL" id="EPS25500.1"/>
    </source>
</evidence>
<dbReference type="EMBL" id="KB644408">
    <property type="protein sequence ID" value="EPS25500.1"/>
    <property type="molecule type" value="Genomic_DNA"/>
</dbReference>
<dbReference type="AlphaFoldDB" id="S7Z4Q4"/>
<name>S7Z4Q4_PENO1</name>
<dbReference type="HOGENOM" id="CLU_2622778_0_0_1"/>
<keyword evidence="3" id="KW-1185">Reference proteome</keyword>
<sequence length="78" mass="8602">MTENNALSNGETAPSHSPLRSEREREKKGIVSTYPGQHPVCHGAEAPMDLVRDDHKHTIQSSLTVLQIRGTDQALSLR</sequence>
<feature type="compositionally biased region" description="Basic and acidic residues" evidence="1">
    <location>
        <begin position="19"/>
        <end position="29"/>
    </location>
</feature>
<feature type="region of interest" description="Disordered" evidence="1">
    <location>
        <begin position="1"/>
        <end position="40"/>
    </location>
</feature>
<reference evidence="2 3" key="1">
    <citation type="journal article" date="2013" name="PLoS ONE">
        <title>Genomic and secretomic analyses reveal unique features of the lignocellulolytic enzyme system of Penicillium decumbens.</title>
        <authorList>
            <person name="Liu G."/>
            <person name="Zhang L."/>
            <person name="Wei X."/>
            <person name="Zou G."/>
            <person name="Qin Y."/>
            <person name="Ma L."/>
            <person name="Li J."/>
            <person name="Zheng H."/>
            <person name="Wang S."/>
            <person name="Wang C."/>
            <person name="Xun L."/>
            <person name="Zhao G.-P."/>
            <person name="Zhou Z."/>
            <person name="Qu Y."/>
        </authorList>
    </citation>
    <scope>NUCLEOTIDE SEQUENCE [LARGE SCALE GENOMIC DNA]</scope>
    <source>
        <strain evidence="3">114-2 / CGMCC 5302</strain>
    </source>
</reference>
<evidence type="ECO:0000256" key="1">
    <source>
        <dbReference type="SAM" id="MobiDB-lite"/>
    </source>
</evidence>
<accession>S7Z4Q4</accession>
<organism evidence="2 3">
    <name type="scientific">Penicillium oxalicum (strain 114-2 / CGMCC 5302)</name>
    <name type="common">Penicillium decumbens</name>
    <dbReference type="NCBI Taxonomy" id="933388"/>
    <lineage>
        <taxon>Eukaryota</taxon>
        <taxon>Fungi</taxon>
        <taxon>Dikarya</taxon>
        <taxon>Ascomycota</taxon>
        <taxon>Pezizomycotina</taxon>
        <taxon>Eurotiomycetes</taxon>
        <taxon>Eurotiomycetidae</taxon>
        <taxon>Eurotiales</taxon>
        <taxon>Aspergillaceae</taxon>
        <taxon>Penicillium</taxon>
    </lineage>
</organism>
<feature type="compositionally biased region" description="Polar residues" evidence="1">
    <location>
        <begin position="1"/>
        <end position="15"/>
    </location>
</feature>
<protein>
    <submittedName>
        <fullName evidence="2">Uncharacterized protein</fullName>
    </submittedName>
</protein>
<dbReference type="Proteomes" id="UP000019376">
    <property type="component" value="Unassembled WGS sequence"/>
</dbReference>